<dbReference type="Proteomes" id="UP001219518">
    <property type="component" value="Unassembled WGS sequence"/>
</dbReference>
<dbReference type="Pfam" id="PF05699">
    <property type="entry name" value="Dimer_Tnp_hAT"/>
    <property type="match status" value="1"/>
</dbReference>
<dbReference type="Pfam" id="PF04937">
    <property type="entry name" value="DUF659"/>
    <property type="match status" value="1"/>
</dbReference>
<dbReference type="EMBL" id="JAHWGI010000147">
    <property type="protein sequence ID" value="KAK3910097.1"/>
    <property type="molecule type" value="Genomic_DNA"/>
</dbReference>
<dbReference type="InterPro" id="IPR007021">
    <property type="entry name" value="DUF659"/>
</dbReference>
<evidence type="ECO:0000256" key="5">
    <source>
        <dbReference type="ARBA" id="ARBA00023242"/>
    </source>
</evidence>
<proteinExistence type="predicted"/>
<keyword evidence="4" id="KW-0862">Zinc</keyword>
<feature type="compositionally biased region" description="Acidic residues" evidence="6">
    <location>
        <begin position="593"/>
        <end position="620"/>
    </location>
</feature>
<accession>A0AAE1GW56</accession>
<evidence type="ECO:0000256" key="4">
    <source>
        <dbReference type="ARBA" id="ARBA00022833"/>
    </source>
</evidence>
<dbReference type="GO" id="GO:0005634">
    <property type="term" value="C:nucleus"/>
    <property type="evidence" value="ECO:0007669"/>
    <property type="project" value="UniProtKB-SubCell"/>
</dbReference>
<gene>
    <name evidence="9" type="ORF">KUF71_000675</name>
</gene>
<keyword evidence="3" id="KW-0863">Zinc-finger</keyword>
<evidence type="ECO:0000256" key="3">
    <source>
        <dbReference type="ARBA" id="ARBA00022771"/>
    </source>
</evidence>
<evidence type="ECO:0000256" key="6">
    <source>
        <dbReference type="SAM" id="MobiDB-lite"/>
    </source>
</evidence>
<dbReference type="AlphaFoldDB" id="A0AAE1GW56"/>
<dbReference type="InterPro" id="IPR052035">
    <property type="entry name" value="ZnF_BED_domain_contain"/>
</dbReference>
<evidence type="ECO:0000259" key="7">
    <source>
        <dbReference type="Pfam" id="PF04937"/>
    </source>
</evidence>
<dbReference type="InterPro" id="IPR008906">
    <property type="entry name" value="HATC_C_dom"/>
</dbReference>
<protein>
    <submittedName>
        <fullName evidence="9">Zinc finger BED domain-containing protein 4</fullName>
    </submittedName>
</protein>
<sequence>MCHFNIQKDDEDKIVSSTCKFCKQKWIYYNATKMRDHLVKQCKDVPKEVKASVSPSSNQEILDEEDEIRTLEASSEPATSTAVARATMVMSNLPFSTFSTPEWKSFFQAIRPSFELPSEWNLRHTLLNELYETVNKSVEEKIEKAEHLSILTDGYSNIRNEGIMAFIITTPEPIFLNMALPGTNKEDHEYLSGELLKVITKVGPEKVTALCTDNASNMRKAWEKIEEKYPHITCYGCSPHVLNLLSKDILKLESIKDVVKNSTKIVKAIKRSHVPLAVFTKKQKTAHGSHAVALKLPGKTRWSGTQDMLTSLYKNKRELKETVIDSKVKFRDTSIKETVLNEDFWEMVNSTRKLLKPIVSAIIYLEGDERTVADVPTVLARMQKEVSEVLEEWPLCAMDVVDNIEQLVKSRIDFGLRDVHLAANYLHPVYQGRVLPDHMKLRATKYITKMARQMELNVGEVLANAIEFQQKEGLWNDSEIFQASEHLKPHSWWKGFCCTQAVAPIAIRILQQPSSAAPVERLWSNFGLVHTKLRNRLKNSTTKKLVTVRWNSLLSRRNSASNDNKKRRLRETSEFYNSTGYPLLQTELNFNNESEEENEETDNSSIDSDLEEEEQEEESLSDSASVCDIPSDSSF</sequence>
<dbReference type="GO" id="GO:0008270">
    <property type="term" value="F:zinc ion binding"/>
    <property type="evidence" value="ECO:0007669"/>
    <property type="project" value="UniProtKB-KW"/>
</dbReference>
<dbReference type="GO" id="GO:0046983">
    <property type="term" value="F:protein dimerization activity"/>
    <property type="evidence" value="ECO:0007669"/>
    <property type="project" value="InterPro"/>
</dbReference>
<comment type="caution">
    <text evidence="9">The sequence shown here is derived from an EMBL/GenBank/DDBJ whole genome shotgun (WGS) entry which is preliminary data.</text>
</comment>
<keyword evidence="5" id="KW-0539">Nucleus</keyword>
<evidence type="ECO:0000259" key="8">
    <source>
        <dbReference type="Pfam" id="PF05699"/>
    </source>
</evidence>
<feature type="domain" description="DUF659" evidence="7">
    <location>
        <begin position="117"/>
        <end position="265"/>
    </location>
</feature>
<evidence type="ECO:0000313" key="9">
    <source>
        <dbReference type="EMBL" id="KAK3910097.1"/>
    </source>
</evidence>
<dbReference type="SUPFAM" id="SSF53098">
    <property type="entry name" value="Ribonuclease H-like"/>
    <property type="match status" value="1"/>
</dbReference>
<feature type="domain" description="HAT C-terminal dimerisation" evidence="8">
    <location>
        <begin position="473"/>
        <end position="549"/>
    </location>
</feature>
<evidence type="ECO:0000256" key="1">
    <source>
        <dbReference type="ARBA" id="ARBA00004123"/>
    </source>
</evidence>
<dbReference type="InterPro" id="IPR012337">
    <property type="entry name" value="RNaseH-like_sf"/>
</dbReference>
<name>A0AAE1GW56_9NEOP</name>
<organism evidence="9 10">
    <name type="scientific">Frankliniella fusca</name>
    <dbReference type="NCBI Taxonomy" id="407009"/>
    <lineage>
        <taxon>Eukaryota</taxon>
        <taxon>Metazoa</taxon>
        <taxon>Ecdysozoa</taxon>
        <taxon>Arthropoda</taxon>
        <taxon>Hexapoda</taxon>
        <taxon>Insecta</taxon>
        <taxon>Pterygota</taxon>
        <taxon>Neoptera</taxon>
        <taxon>Paraneoptera</taxon>
        <taxon>Thysanoptera</taxon>
        <taxon>Terebrantia</taxon>
        <taxon>Thripoidea</taxon>
        <taxon>Thripidae</taxon>
        <taxon>Frankliniella</taxon>
    </lineage>
</organism>
<reference evidence="9" key="1">
    <citation type="submission" date="2021-07" db="EMBL/GenBank/DDBJ databases">
        <authorList>
            <person name="Catto M.A."/>
            <person name="Jacobson A."/>
            <person name="Kennedy G."/>
            <person name="Labadie P."/>
            <person name="Hunt B.G."/>
            <person name="Srinivasan R."/>
        </authorList>
    </citation>
    <scope>NUCLEOTIDE SEQUENCE</scope>
    <source>
        <strain evidence="9">PL_HMW_Pooled</strain>
        <tissue evidence="9">Head</tissue>
    </source>
</reference>
<dbReference type="PANTHER" id="PTHR46481">
    <property type="entry name" value="ZINC FINGER BED DOMAIN-CONTAINING PROTEIN 4"/>
    <property type="match status" value="1"/>
</dbReference>
<keyword evidence="10" id="KW-1185">Reference proteome</keyword>
<dbReference type="PANTHER" id="PTHR46481:SF10">
    <property type="entry name" value="ZINC FINGER BED DOMAIN-CONTAINING PROTEIN 39"/>
    <property type="match status" value="1"/>
</dbReference>
<keyword evidence="2" id="KW-0479">Metal-binding</keyword>
<feature type="region of interest" description="Disordered" evidence="6">
    <location>
        <begin position="591"/>
        <end position="635"/>
    </location>
</feature>
<evidence type="ECO:0000313" key="10">
    <source>
        <dbReference type="Proteomes" id="UP001219518"/>
    </source>
</evidence>
<evidence type="ECO:0000256" key="2">
    <source>
        <dbReference type="ARBA" id="ARBA00022723"/>
    </source>
</evidence>
<comment type="subcellular location">
    <subcellularLocation>
        <location evidence="1">Nucleus</location>
    </subcellularLocation>
</comment>
<reference evidence="9" key="2">
    <citation type="journal article" date="2023" name="BMC Genomics">
        <title>Pest status, molecular evolution, and epigenetic factors derived from the genome assembly of Frankliniella fusca, a thysanopteran phytovirus vector.</title>
        <authorList>
            <person name="Catto M.A."/>
            <person name="Labadie P.E."/>
            <person name="Jacobson A.L."/>
            <person name="Kennedy G.G."/>
            <person name="Srinivasan R."/>
            <person name="Hunt B.G."/>
        </authorList>
    </citation>
    <scope>NUCLEOTIDE SEQUENCE</scope>
    <source>
        <strain evidence="9">PL_HMW_Pooled</strain>
    </source>
</reference>